<feature type="compositionally biased region" description="Basic and acidic residues" evidence="1">
    <location>
        <begin position="9"/>
        <end position="24"/>
    </location>
</feature>
<reference evidence="2" key="1">
    <citation type="journal article" date="2021" name="Proc. Natl. Acad. Sci. U.S.A.">
        <title>A Catalog of Tens of Thousands of Viruses from Human Metagenomes Reveals Hidden Associations with Chronic Diseases.</title>
        <authorList>
            <person name="Tisza M.J."/>
            <person name="Buck C.B."/>
        </authorList>
    </citation>
    <scope>NUCLEOTIDE SEQUENCE</scope>
    <source>
        <strain evidence="2">Ctoic9</strain>
    </source>
</reference>
<evidence type="ECO:0000313" key="2">
    <source>
        <dbReference type="EMBL" id="DAE15619.1"/>
    </source>
</evidence>
<dbReference type="EMBL" id="BK015608">
    <property type="protein sequence ID" value="DAE15619.1"/>
    <property type="molecule type" value="Genomic_DNA"/>
</dbReference>
<feature type="compositionally biased region" description="Polar residues" evidence="1">
    <location>
        <begin position="29"/>
        <end position="42"/>
    </location>
</feature>
<evidence type="ECO:0000256" key="1">
    <source>
        <dbReference type="SAM" id="MobiDB-lite"/>
    </source>
</evidence>
<proteinExistence type="predicted"/>
<sequence>MHPRHYRGKDRDNIPQSQRNERQKPRARFSTNNGANFKNSTKVWKLSRPAKRATKPPT</sequence>
<name>A0A8S5Q9Y2_9CAUD</name>
<protein>
    <submittedName>
        <fullName evidence="2">Uncharacterized protein</fullName>
    </submittedName>
</protein>
<feature type="region of interest" description="Disordered" evidence="1">
    <location>
        <begin position="1"/>
        <end position="58"/>
    </location>
</feature>
<feature type="compositionally biased region" description="Basic residues" evidence="1">
    <location>
        <begin position="48"/>
        <end position="58"/>
    </location>
</feature>
<organism evidence="2">
    <name type="scientific">Siphoviridae sp. ctoic9</name>
    <dbReference type="NCBI Taxonomy" id="2825671"/>
    <lineage>
        <taxon>Viruses</taxon>
        <taxon>Duplodnaviria</taxon>
        <taxon>Heunggongvirae</taxon>
        <taxon>Uroviricota</taxon>
        <taxon>Caudoviricetes</taxon>
    </lineage>
</organism>
<accession>A0A8S5Q9Y2</accession>